<dbReference type="EMBL" id="KZ345102">
    <property type="protein sequence ID" value="PIO75828.1"/>
    <property type="molecule type" value="Genomic_DNA"/>
</dbReference>
<sequence length="83" mass="8868">EGWRFKSTTQATRVDASGERFCNYSVRFAGASIGSSSAAKRGKLEAQEAHTTEQVAASFENVISTSSTEAVPSPHTPIRAYVS</sequence>
<keyword evidence="2" id="KW-1185">Reference proteome</keyword>
<proteinExistence type="predicted"/>
<gene>
    <name evidence="1" type="ORF">TELCIR_02095</name>
</gene>
<protein>
    <submittedName>
        <fullName evidence="1">Uncharacterized protein</fullName>
    </submittedName>
</protein>
<name>A0A2G9V019_TELCI</name>
<feature type="non-terminal residue" evidence="1">
    <location>
        <position position="1"/>
    </location>
</feature>
<organism evidence="1 2">
    <name type="scientific">Teladorsagia circumcincta</name>
    <name type="common">Brown stomach worm</name>
    <name type="synonym">Ostertagia circumcincta</name>
    <dbReference type="NCBI Taxonomy" id="45464"/>
    <lineage>
        <taxon>Eukaryota</taxon>
        <taxon>Metazoa</taxon>
        <taxon>Ecdysozoa</taxon>
        <taxon>Nematoda</taxon>
        <taxon>Chromadorea</taxon>
        <taxon>Rhabditida</taxon>
        <taxon>Rhabditina</taxon>
        <taxon>Rhabditomorpha</taxon>
        <taxon>Strongyloidea</taxon>
        <taxon>Trichostrongylidae</taxon>
        <taxon>Teladorsagia</taxon>
    </lineage>
</organism>
<reference evidence="1 2" key="1">
    <citation type="submission" date="2015-09" db="EMBL/GenBank/DDBJ databases">
        <title>Draft genome of the parasitic nematode Teladorsagia circumcincta isolate WARC Sus (inbred).</title>
        <authorList>
            <person name="Mitreva M."/>
        </authorList>
    </citation>
    <scope>NUCLEOTIDE SEQUENCE [LARGE SCALE GENOMIC DNA]</scope>
    <source>
        <strain evidence="1 2">S</strain>
    </source>
</reference>
<dbReference type="Proteomes" id="UP000230423">
    <property type="component" value="Unassembled WGS sequence"/>
</dbReference>
<evidence type="ECO:0000313" key="2">
    <source>
        <dbReference type="Proteomes" id="UP000230423"/>
    </source>
</evidence>
<evidence type="ECO:0000313" key="1">
    <source>
        <dbReference type="EMBL" id="PIO75828.1"/>
    </source>
</evidence>
<feature type="non-terminal residue" evidence="1">
    <location>
        <position position="83"/>
    </location>
</feature>
<dbReference type="AlphaFoldDB" id="A0A2G9V019"/>
<accession>A0A2G9V019</accession>